<protein>
    <submittedName>
        <fullName evidence="7">CSON000555 protein</fullName>
    </submittedName>
</protein>
<keyword evidence="4 6" id="KW-0472">Membrane</keyword>
<comment type="subcellular location">
    <subcellularLocation>
        <location evidence="1">Membrane</location>
        <topology evidence="1">Multi-pass membrane protein</topology>
    </subcellularLocation>
</comment>
<dbReference type="PANTHER" id="PTHR15371:SF0">
    <property type="entry name" value="SD19278P"/>
    <property type="match status" value="1"/>
</dbReference>
<keyword evidence="3 6" id="KW-1133">Transmembrane helix</keyword>
<reference evidence="7" key="1">
    <citation type="submission" date="2018-07" db="EMBL/GenBank/DDBJ databases">
        <authorList>
            <person name="Quirk P.G."/>
            <person name="Krulwich T.A."/>
        </authorList>
    </citation>
    <scope>NUCLEOTIDE SEQUENCE</scope>
</reference>
<keyword evidence="2 6" id="KW-0812">Transmembrane</keyword>
<dbReference type="GO" id="GO:0030150">
    <property type="term" value="P:protein import into mitochondrial matrix"/>
    <property type="evidence" value="ECO:0007669"/>
    <property type="project" value="TreeGrafter"/>
</dbReference>
<sequence length="209" mass="22012">MSEDYLSKPLSFESNSSSGGVPAPTAPSASGLTQKLTPLSPYLNYDPRYLNISQPEFIFPEGASKQRGRFELAFAQIGSSVMVGASIGGAAGLYNGIRATALAGQTGKLRRTQLLNHVMKQGSATANTLGTLAVMYSAFGVLFSWGRGEDDEINTVLAGTATGLLYKSSSGLRRCVIGGGVGLALTSLYVLWNIGSTSTKITDLRNQYL</sequence>
<dbReference type="VEuPathDB" id="VectorBase:CSON000555"/>
<evidence type="ECO:0000256" key="3">
    <source>
        <dbReference type="ARBA" id="ARBA00022989"/>
    </source>
</evidence>
<dbReference type="EMBL" id="UFQT01000108">
    <property type="protein sequence ID" value="SSX20124.1"/>
    <property type="molecule type" value="Genomic_DNA"/>
</dbReference>
<evidence type="ECO:0000256" key="6">
    <source>
        <dbReference type="SAM" id="Phobius"/>
    </source>
</evidence>
<accession>A0A336LPV3</accession>
<evidence type="ECO:0000256" key="4">
    <source>
        <dbReference type="ARBA" id="ARBA00023136"/>
    </source>
</evidence>
<dbReference type="GO" id="GO:0005744">
    <property type="term" value="C:TIM23 mitochondrial import inner membrane translocase complex"/>
    <property type="evidence" value="ECO:0007669"/>
    <property type="project" value="TreeGrafter"/>
</dbReference>
<name>A0A336LPV3_CULSO</name>
<feature type="transmembrane region" description="Helical" evidence="6">
    <location>
        <begin position="175"/>
        <end position="195"/>
    </location>
</feature>
<dbReference type="InterPro" id="IPR045238">
    <property type="entry name" value="Tim23-like"/>
</dbReference>
<proteinExistence type="predicted"/>
<evidence type="ECO:0000313" key="7">
    <source>
        <dbReference type="EMBL" id="SSX20124.1"/>
    </source>
</evidence>
<evidence type="ECO:0000256" key="5">
    <source>
        <dbReference type="SAM" id="MobiDB-lite"/>
    </source>
</evidence>
<evidence type="ECO:0000256" key="2">
    <source>
        <dbReference type="ARBA" id="ARBA00022692"/>
    </source>
</evidence>
<dbReference type="OMA" id="DNDNIWS"/>
<dbReference type="AlphaFoldDB" id="A0A336LPV3"/>
<evidence type="ECO:0000256" key="1">
    <source>
        <dbReference type="ARBA" id="ARBA00004141"/>
    </source>
</evidence>
<gene>
    <name evidence="7" type="primary">CSON000555</name>
</gene>
<organism evidence="7">
    <name type="scientific">Culicoides sonorensis</name>
    <name type="common">Biting midge</name>
    <dbReference type="NCBI Taxonomy" id="179676"/>
    <lineage>
        <taxon>Eukaryota</taxon>
        <taxon>Metazoa</taxon>
        <taxon>Ecdysozoa</taxon>
        <taxon>Arthropoda</taxon>
        <taxon>Hexapoda</taxon>
        <taxon>Insecta</taxon>
        <taxon>Pterygota</taxon>
        <taxon>Neoptera</taxon>
        <taxon>Endopterygota</taxon>
        <taxon>Diptera</taxon>
        <taxon>Nematocera</taxon>
        <taxon>Chironomoidea</taxon>
        <taxon>Ceratopogonidae</taxon>
        <taxon>Ceratopogoninae</taxon>
        <taxon>Culicoides</taxon>
        <taxon>Monoculicoides</taxon>
    </lineage>
</organism>
<dbReference type="Pfam" id="PF02466">
    <property type="entry name" value="Tim17"/>
    <property type="match status" value="1"/>
</dbReference>
<feature type="region of interest" description="Disordered" evidence="5">
    <location>
        <begin position="1"/>
        <end position="32"/>
    </location>
</feature>
<dbReference type="PANTHER" id="PTHR15371">
    <property type="entry name" value="TIM23"/>
    <property type="match status" value="1"/>
</dbReference>
<dbReference type="GO" id="GO:0008320">
    <property type="term" value="F:protein transmembrane transporter activity"/>
    <property type="evidence" value="ECO:0007669"/>
    <property type="project" value="TreeGrafter"/>
</dbReference>